<feature type="region of interest" description="Disordered" evidence="1">
    <location>
        <begin position="75"/>
        <end position="94"/>
    </location>
</feature>
<evidence type="ECO:0000256" key="1">
    <source>
        <dbReference type="SAM" id="MobiDB-lite"/>
    </source>
</evidence>
<evidence type="ECO:0000313" key="3">
    <source>
        <dbReference type="Proteomes" id="UP000644756"/>
    </source>
</evidence>
<dbReference type="AlphaFoldDB" id="A0A917LGF5"/>
<dbReference type="InterPro" id="IPR024562">
    <property type="entry name" value="YqhG"/>
</dbReference>
<dbReference type="RefSeq" id="WP_188533183.1">
    <property type="nucleotide sequence ID" value="NZ_BMGR01000018.1"/>
</dbReference>
<dbReference type="Pfam" id="PF11079">
    <property type="entry name" value="YqhG"/>
    <property type="match status" value="2"/>
</dbReference>
<dbReference type="EMBL" id="BMGR01000018">
    <property type="protein sequence ID" value="GGG22093.1"/>
    <property type="molecule type" value="Genomic_DNA"/>
</dbReference>
<reference evidence="2" key="2">
    <citation type="submission" date="2020-09" db="EMBL/GenBank/DDBJ databases">
        <authorList>
            <person name="Sun Q."/>
            <person name="Zhou Y."/>
        </authorList>
    </citation>
    <scope>NUCLEOTIDE SEQUENCE</scope>
    <source>
        <strain evidence="2">CGMCC 1.12987</strain>
    </source>
</reference>
<dbReference type="Proteomes" id="UP000644756">
    <property type="component" value="Unassembled WGS sequence"/>
</dbReference>
<sequence>MNSKQIHRFVQHYLDATNCSIIEKSPYHFTVKLSPEADRVLTGRPYYWSFVDRTGAEPETMSYLFVTNKEKYDSAKEQSASSGTAANPGGMNRTDEAAKSALSRSYGFVHGGALATGRMPREDLYYGSKRLEQLFDAAQSSGSYVCLFQEPDARSSTPFESTAYTPWLGVNLRVEFQCDRKREELHSFGVSLATGQCVENFQDRLNALKMTPRLPPNIHLTRNGITLGKAVTIAESTLERKLRTYDYRWAEDAAARLKEELEVVNHYYEPLLESAEEERREAIMEQFNNRKAEIDWQFRPRVTVSAINCGIFHLAGID</sequence>
<reference evidence="2" key="1">
    <citation type="journal article" date="2014" name="Int. J. Syst. Evol. Microbiol.">
        <title>Complete genome sequence of Corynebacterium casei LMG S-19264T (=DSM 44701T), isolated from a smear-ripened cheese.</title>
        <authorList>
            <consortium name="US DOE Joint Genome Institute (JGI-PGF)"/>
            <person name="Walter F."/>
            <person name="Albersmeier A."/>
            <person name="Kalinowski J."/>
            <person name="Ruckert C."/>
        </authorList>
    </citation>
    <scope>NUCLEOTIDE SEQUENCE</scope>
    <source>
        <strain evidence="2">CGMCC 1.12987</strain>
    </source>
</reference>
<keyword evidence="3" id="KW-1185">Reference proteome</keyword>
<proteinExistence type="predicted"/>
<organism evidence="2 3">
    <name type="scientific">Paenibacillus abyssi</name>
    <dbReference type="NCBI Taxonomy" id="1340531"/>
    <lineage>
        <taxon>Bacteria</taxon>
        <taxon>Bacillati</taxon>
        <taxon>Bacillota</taxon>
        <taxon>Bacilli</taxon>
        <taxon>Bacillales</taxon>
        <taxon>Paenibacillaceae</taxon>
        <taxon>Paenibacillus</taxon>
    </lineage>
</organism>
<evidence type="ECO:0000313" key="2">
    <source>
        <dbReference type="EMBL" id="GGG22093.1"/>
    </source>
</evidence>
<name>A0A917LGF5_9BACL</name>
<comment type="caution">
    <text evidence="2">The sequence shown here is derived from an EMBL/GenBank/DDBJ whole genome shotgun (WGS) entry which is preliminary data.</text>
</comment>
<accession>A0A917LGF5</accession>
<protein>
    <submittedName>
        <fullName evidence="2">Uncharacterized protein</fullName>
    </submittedName>
</protein>
<gene>
    <name evidence="2" type="ORF">GCM10010916_43430</name>
</gene>